<organism evidence="5 6">
    <name type="scientific">Pseudoramibacter alactolyticus ATCC 23263</name>
    <dbReference type="NCBI Taxonomy" id="887929"/>
    <lineage>
        <taxon>Bacteria</taxon>
        <taxon>Bacillati</taxon>
        <taxon>Bacillota</taxon>
        <taxon>Clostridia</taxon>
        <taxon>Eubacteriales</taxon>
        <taxon>Eubacteriaceae</taxon>
        <taxon>Pseudoramibacter</taxon>
    </lineage>
</organism>
<dbReference type="SMART" id="SM00866">
    <property type="entry name" value="UTRA"/>
    <property type="match status" value="1"/>
</dbReference>
<dbReference type="Pfam" id="PF00392">
    <property type="entry name" value="GntR"/>
    <property type="match status" value="1"/>
</dbReference>
<keyword evidence="6" id="KW-1185">Reference proteome</keyword>
<dbReference type="PANTHER" id="PTHR44846:SF1">
    <property type="entry name" value="MANNOSYL-D-GLYCERATE TRANSPORT_METABOLISM SYSTEM REPRESSOR MNGR-RELATED"/>
    <property type="match status" value="1"/>
</dbReference>
<evidence type="ECO:0000313" key="5">
    <source>
        <dbReference type="EMBL" id="EFV01690.1"/>
    </source>
</evidence>
<keyword evidence="2" id="KW-0238">DNA-binding</keyword>
<dbReference type="InterPro" id="IPR036390">
    <property type="entry name" value="WH_DNA-bd_sf"/>
</dbReference>
<dbReference type="Gene3D" id="3.40.1410.10">
    <property type="entry name" value="Chorismate lyase-like"/>
    <property type="match status" value="1"/>
</dbReference>
<protein>
    <submittedName>
        <fullName evidence="5">UbiC transcription regulator-associated domain protein</fullName>
    </submittedName>
</protein>
<dbReference type="InterPro" id="IPR050679">
    <property type="entry name" value="Bact_HTH_transcr_reg"/>
</dbReference>
<proteinExistence type="predicted"/>
<evidence type="ECO:0000256" key="3">
    <source>
        <dbReference type="ARBA" id="ARBA00023163"/>
    </source>
</evidence>
<reference evidence="5 6" key="1">
    <citation type="submission" date="2010-12" db="EMBL/GenBank/DDBJ databases">
        <authorList>
            <person name="Muzny D."/>
            <person name="Qin X."/>
            <person name="Deng J."/>
            <person name="Jiang H."/>
            <person name="Liu Y."/>
            <person name="Qu J."/>
            <person name="Song X.-Z."/>
            <person name="Zhang L."/>
            <person name="Thornton R."/>
            <person name="Coyle M."/>
            <person name="Francisco L."/>
            <person name="Jackson L."/>
            <person name="Javaid M."/>
            <person name="Korchina V."/>
            <person name="Kovar C."/>
            <person name="Mata R."/>
            <person name="Mathew T."/>
            <person name="Ngo R."/>
            <person name="Nguyen L."/>
            <person name="Nguyen N."/>
            <person name="Okwuonu G."/>
            <person name="Ongeri F."/>
            <person name="Pham C."/>
            <person name="Simmons D."/>
            <person name="Wilczek-Boney K."/>
            <person name="Hale W."/>
            <person name="Jakkamsetti A."/>
            <person name="Pham P."/>
            <person name="Ruth R."/>
            <person name="San Lucas F."/>
            <person name="Warren J."/>
            <person name="Zhang J."/>
            <person name="Zhao Z."/>
            <person name="Zhou C."/>
            <person name="Zhu D."/>
            <person name="Lee S."/>
            <person name="Bess C."/>
            <person name="Blankenburg K."/>
            <person name="Forbes L."/>
            <person name="Fu Q."/>
            <person name="Gubbala S."/>
            <person name="Hirani K."/>
            <person name="Jayaseelan J.C."/>
            <person name="Lara F."/>
            <person name="Munidasa M."/>
            <person name="Palculict T."/>
            <person name="Patil S."/>
            <person name="Pu L.-L."/>
            <person name="Saada N."/>
            <person name="Tang L."/>
            <person name="Weissenberger G."/>
            <person name="Zhu Y."/>
            <person name="Hemphill L."/>
            <person name="Shang Y."/>
            <person name="Youmans B."/>
            <person name="Ayvaz T."/>
            <person name="Ross M."/>
            <person name="Santibanez J."/>
            <person name="Aqrawi P."/>
            <person name="Gross S."/>
            <person name="Joshi V."/>
            <person name="Fowler G."/>
            <person name="Nazareth L."/>
            <person name="Reid J."/>
            <person name="Worley K."/>
            <person name="Petrosino J."/>
            <person name="Highlander S."/>
            <person name="Gibbs R."/>
        </authorList>
    </citation>
    <scope>NUCLEOTIDE SEQUENCE [LARGE SCALE GENOMIC DNA]</scope>
    <source>
        <strain evidence="5 6">ATCC 23263</strain>
    </source>
</reference>
<evidence type="ECO:0000259" key="4">
    <source>
        <dbReference type="PROSITE" id="PS50949"/>
    </source>
</evidence>
<dbReference type="PANTHER" id="PTHR44846">
    <property type="entry name" value="MANNOSYL-D-GLYCERATE TRANSPORT/METABOLISM SYSTEM REPRESSOR MNGR-RELATED"/>
    <property type="match status" value="1"/>
</dbReference>
<dbReference type="Gene3D" id="1.10.10.10">
    <property type="entry name" value="Winged helix-like DNA-binding domain superfamily/Winged helix DNA-binding domain"/>
    <property type="match status" value="1"/>
</dbReference>
<dbReference type="SMART" id="SM00345">
    <property type="entry name" value="HTH_GNTR"/>
    <property type="match status" value="1"/>
</dbReference>
<dbReference type="PROSITE" id="PS50949">
    <property type="entry name" value="HTH_GNTR"/>
    <property type="match status" value="1"/>
</dbReference>
<dbReference type="Proteomes" id="UP000004754">
    <property type="component" value="Unassembled WGS sequence"/>
</dbReference>
<dbReference type="PRINTS" id="PR00035">
    <property type="entry name" value="HTHGNTR"/>
</dbReference>
<gene>
    <name evidence="5" type="ORF">HMP0721_1083</name>
</gene>
<dbReference type="EMBL" id="AEQN01000016">
    <property type="protein sequence ID" value="EFV01690.1"/>
    <property type="molecule type" value="Genomic_DNA"/>
</dbReference>
<keyword evidence="3" id="KW-0804">Transcription</keyword>
<dbReference type="InterPro" id="IPR011663">
    <property type="entry name" value="UTRA"/>
</dbReference>
<dbReference type="HOGENOM" id="CLU_063236_8_2_9"/>
<evidence type="ECO:0000256" key="2">
    <source>
        <dbReference type="ARBA" id="ARBA00023125"/>
    </source>
</evidence>
<accession>E6MGF0</accession>
<dbReference type="OrthoDB" id="9801546at2"/>
<comment type="caution">
    <text evidence="5">The sequence shown here is derived from an EMBL/GenBank/DDBJ whole genome shotgun (WGS) entry which is preliminary data.</text>
</comment>
<keyword evidence="1" id="KW-0805">Transcription regulation</keyword>
<dbReference type="eggNOG" id="COG2188">
    <property type="taxonomic scope" value="Bacteria"/>
</dbReference>
<dbReference type="FunFam" id="1.10.10.10:FF:000079">
    <property type="entry name" value="GntR family transcriptional regulator"/>
    <property type="match status" value="1"/>
</dbReference>
<dbReference type="GO" id="GO:0003677">
    <property type="term" value="F:DNA binding"/>
    <property type="evidence" value="ECO:0007669"/>
    <property type="project" value="UniProtKB-KW"/>
</dbReference>
<dbReference type="SUPFAM" id="SSF64288">
    <property type="entry name" value="Chorismate lyase-like"/>
    <property type="match status" value="1"/>
</dbReference>
<dbReference type="STRING" id="887929.HMP0721_1083"/>
<dbReference type="GO" id="GO:0003700">
    <property type="term" value="F:DNA-binding transcription factor activity"/>
    <property type="evidence" value="ECO:0007669"/>
    <property type="project" value="InterPro"/>
</dbReference>
<name>E6MGF0_9FIRM</name>
<dbReference type="InterPro" id="IPR036388">
    <property type="entry name" value="WH-like_DNA-bd_sf"/>
</dbReference>
<evidence type="ECO:0000256" key="1">
    <source>
        <dbReference type="ARBA" id="ARBA00023015"/>
    </source>
</evidence>
<dbReference type="CDD" id="cd07377">
    <property type="entry name" value="WHTH_GntR"/>
    <property type="match status" value="1"/>
</dbReference>
<dbReference type="InterPro" id="IPR028978">
    <property type="entry name" value="Chorismate_lyase_/UTRA_dom_sf"/>
</dbReference>
<evidence type="ECO:0000313" key="6">
    <source>
        <dbReference type="Proteomes" id="UP000004754"/>
    </source>
</evidence>
<dbReference type="GO" id="GO:0045892">
    <property type="term" value="P:negative regulation of DNA-templated transcription"/>
    <property type="evidence" value="ECO:0007669"/>
    <property type="project" value="TreeGrafter"/>
</dbReference>
<dbReference type="AlphaFoldDB" id="E6MGF0"/>
<dbReference type="InterPro" id="IPR000524">
    <property type="entry name" value="Tscrpt_reg_HTH_GntR"/>
</dbReference>
<dbReference type="Pfam" id="PF07702">
    <property type="entry name" value="UTRA"/>
    <property type="match status" value="1"/>
</dbReference>
<sequence length="240" mass="27927">MLDRNDPKPLHQQLREILEDAIESGKWGPDEKIPSENELSSMYGLSRMTVRSVLTELVREGWLYRVQGKGTFVSEKIETLSPAYIGIREQLEKMGYEISTKIIEIKTEKGSQTVTKRLKLQPYDLVYKIKRVRYIRNEPISIHISYVSPKYSFQLTKENLEKEQLCVILNEEYGLQRKRVDETLESVSASSEEAKLLNTKKDRPLLLLRDVIYSSDGLPFEYTKVIFKGDKIKIKLTYES</sequence>
<feature type="domain" description="HTH gntR-type" evidence="4">
    <location>
        <begin position="8"/>
        <end position="76"/>
    </location>
</feature>
<dbReference type="SUPFAM" id="SSF46785">
    <property type="entry name" value="Winged helix' DNA-binding domain"/>
    <property type="match status" value="1"/>
</dbReference>
<dbReference type="RefSeq" id="WP_006598507.1">
    <property type="nucleotide sequence ID" value="NZ_GL622359.1"/>
</dbReference>